<dbReference type="InParanoid" id="A0A024G468"/>
<evidence type="ECO:0000256" key="3">
    <source>
        <dbReference type="ARBA" id="ARBA00022842"/>
    </source>
</evidence>
<protein>
    <recommendedName>
        <fullName evidence="6">Phosphoserine phosphatase</fullName>
    </recommendedName>
</protein>
<dbReference type="GO" id="GO:0046872">
    <property type="term" value="F:metal ion binding"/>
    <property type="evidence" value="ECO:0007669"/>
    <property type="project" value="UniProtKB-KW"/>
</dbReference>
<dbReference type="Gene3D" id="3.40.50.1000">
    <property type="entry name" value="HAD superfamily/HAD-like"/>
    <property type="match status" value="1"/>
</dbReference>
<keyword evidence="5" id="KW-1185">Reference proteome</keyword>
<keyword evidence="1" id="KW-0479">Metal-binding</keyword>
<dbReference type="PANTHER" id="PTHR43344:SF13">
    <property type="entry name" value="PHOSPHATASE RV3661-RELATED"/>
    <property type="match status" value="1"/>
</dbReference>
<dbReference type="EMBL" id="CAIX01000018">
    <property type="protein sequence ID" value="CCI41342.1"/>
    <property type="molecule type" value="Genomic_DNA"/>
</dbReference>
<dbReference type="InterPro" id="IPR036412">
    <property type="entry name" value="HAD-like_sf"/>
</dbReference>
<dbReference type="OrthoDB" id="5182398at2759"/>
<evidence type="ECO:0008006" key="6">
    <source>
        <dbReference type="Google" id="ProtNLM"/>
    </source>
</evidence>
<reference evidence="4 5" key="1">
    <citation type="submission" date="2012-05" db="EMBL/GenBank/DDBJ databases">
        <title>Recombination and specialization in a pathogen metapopulation.</title>
        <authorList>
            <person name="Gardiner A."/>
            <person name="Kemen E."/>
            <person name="Schultz-Larsen T."/>
            <person name="MacLean D."/>
            <person name="Van Oosterhout C."/>
            <person name="Jones J.D.G."/>
        </authorList>
    </citation>
    <scope>NUCLEOTIDE SEQUENCE [LARGE SCALE GENOMIC DNA]</scope>
    <source>
        <strain evidence="4 5">Ac Nc2</strain>
    </source>
</reference>
<sequence length="467" mass="52200">MKYNNWALFTIGALNLHGIEPEGIPYDVNDLPAYNKHFLNKVIENIDPTKAHSAVFDHDGTLVVGDISVAMMSEQISSFMYALPIEKKAFVSILSLGYDKGLKDECLKNGMHTEIGIDATNKPVTFQKLLKSIFEDYVVLKAKQTEKTSPEDHLNNVQAKQAEKTSQEDHLNNFQAKLGFYNDAIWGIAKRVDASHPCKHELGLRLLSQLWIGLTREELNTLIDKTWKNGADKKTQVYESTGDLQVIGHQRPGIKVISQQVSLISALQKKQVKVYIITAAPAYIVQQLSHHYGIHKDNVHGLQLNFDVNHKCIGVDVTDATYGIGKAKKLKELDLGVLVLASGDSMGDYEMLQAVGIPTGIKLIVNAIPSDQKLLELYGQACDSVKEYFKKENELATPLSPRILIQGVDRTALTWIPTAYSTDNDGTPKYTASRQCEEYNSVPINAVGVYNRKHASRRRLVRYIHDQ</sequence>
<evidence type="ECO:0000313" key="5">
    <source>
        <dbReference type="Proteomes" id="UP000053237"/>
    </source>
</evidence>
<evidence type="ECO:0000313" key="4">
    <source>
        <dbReference type="EMBL" id="CCI41342.1"/>
    </source>
</evidence>
<dbReference type="InterPro" id="IPR023214">
    <property type="entry name" value="HAD_sf"/>
</dbReference>
<comment type="caution">
    <text evidence="4">The sequence shown here is derived from an EMBL/GenBank/DDBJ whole genome shotgun (WGS) entry which is preliminary data.</text>
</comment>
<dbReference type="InterPro" id="IPR050582">
    <property type="entry name" value="HAD-like_SerB"/>
</dbReference>
<gene>
    <name evidence="4" type="ORF">BN9_021260</name>
</gene>
<proteinExistence type="predicted"/>
<dbReference type="STRING" id="65357.A0A024G468"/>
<accession>A0A024G468</accession>
<keyword evidence="3" id="KW-0460">Magnesium</keyword>
<evidence type="ECO:0000256" key="1">
    <source>
        <dbReference type="ARBA" id="ARBA00022723"/>
    </source>
</evidence>
<dbReference type="GO" id="GO:0016787">
    <property type="term" value="F:hydrolase activity"/>
    <property type="evidence" value="ECO:0007669"/>
    <property type="project" value="UniProtKB-KW"/>
</dbReference>
<keyword evidence="2" id="KW-0378">Hydrolase</keyword>
<organism evidence="4 5">
    <name type="scientific">Albugo candida</name>
    <dbReference type="NCBI Taxonomy" id="65357"/>
    <lineage>
        <taxon>Eukaryota</taxon>
        <taxon>Sar</taxon>
        <taxon>Stramenopiles</taxon>
        <taxon>Oomycota</taxon>
        <taxon>Peronosporomycetes</taxon>
        <taxon>Albuginales</taxon>
        <taxon>Albuginaceae</taxon>
        <taxon>Albugo</taxon>
    </lineage>
</organism>
<dbReference type="SUPFAM" id="SSF56784">
    <property type="entry name" value="HAD-like"/>
    <property type="match status" value="1"/>
</dbReference>
<dbReference type="PANTHER" id="PTHR43344">
    <property type="entry name" value="PHOSPHOSERINE PHOSPHATASE"/>
    <property type="match status" value="1"/>
</dbReference>
<evidence type="ECO:0000256" key="2">
    <source>
        <dbReference type="ARBA" id="ARBA00022801"/>
    </source>
</evidence>
<name>A0A024G468_9STRA</name>
<dbReference type="AlphaFoldDB" id="A0A024G468"/>
<dbReference type="Proteomes" id="UP000053237">
    <property type="component" value="Unassembled WGS sequence"/>
</dbReference>